<reference evidence="2" key="2">
    <citation type="submission" date="2025-08" db="UniProtKB">
        <authorList>
            <consortium name="RefSeq"/>
        </authorList>
    </citation>
    <scope>IDENTIFICATION</scope>
    <source>
        <tissue evidence="2">Leaf</tissue>
    </source>
</reference>
<protein>
    <submittedName>
        <fullName evidence="2">RING-H2 finger protein ATL20-like</fullName>
    </submittedName>
</protein>
<proteinExistence type="predicted"/>
<dbReference type="Proteomes" id="UP000189701">
    <property type="component" value="Unplaced"/>
</dbReference>
<feature type="non-terminal residue" evidence="2">
    <location>
        <position position="1"/>
    </location>
</feature>
<evidence type="ECO:0000313" key="1">
    <source>
        <dbReference type="Proteomes" id="UP000189701"/>
    </source>
</evidence>
<accession>A0A1U7VY09</accession>
<dbReference type="AlphaFoldDB" id="A0A1U7VY09"/>
<sequence>SWCRCYSFILVNYRISVLYYYSTFNYREYYFGKRFIPNKISLYDPECCLILKLVHLNLSTSPFFFTVEPYLTLADYSVFKCSGIPEDYLDQQPCTSDKAIFAIDSSSSLYYLPPTTCKKIIEIPSVPYDIVYNDLQLRW</sequence>
<dbReference type="RefSeq" id="XP_009767274.1">
    <property type="nucleotide sequence ID" value="XM_009768972.1"/>
</dbReference>
<evidence type="ECO:0000313" key="2">
    <source>
        <dbReference type="RefSeq" id="XP_009767274.1"/>
    </source>
</evidence>
<reference evidence="1" key="1">
    <citation type="journal article" date="2013" name="Genome Biol.">
        <title>Reference genomes and transcriptomes of Nicotiana sylvestris and Nicotiana tomentosiformis.</title>
        <authorList>
            <person name="Sierro N."/>
            <person name="Battey J.N."/>
            <person name="Ouadi S."/>
            <person name="Bovet L."/>
            <person name="Goepfert S."/>
            <person name="Bakaher N."/>
            <person name="Peitsch M.C."/>
            <person name="Ivanov N.V."/>
        </authorList>
    </citation>
    <scope>NUCLEOTIDE SEQUENCE [LARGE SCALE GENOMIC DNA]</scope>
</reference>
<organism evidence="1 2">
    <name type="scientific">Nicotiana sylvestris</name>
    <name type="common">Wood tobacco</name>
    <name type="synonym">South American tobacco</name>
    <dbReference type="NCBI Taxonomy" id="4096"/>
    <lineage>
        <taxon>Eukaryota</taxon>
        <taxon>Viridiplantae</taxon>
        <taxon>Streptophyta</taxon>
        <taxon>Embryophyta</taxon>
        <taxon>Tracheophyta</taxon>
        <taxon>Spermatophyta</taxon>
        <taxon>Magnoliopsida</taxon>
        <taxon>eudicotyledons</taxon>
        <taxon>Gunneridae</taxon>
        <taxon>Pentapetalae</taxon>
        <taxon>asterids</taxon>
        <taxon>lamiids</taxon>
        <taxon>Solanales</taxon>
        <taxon>Solanaceae</taxon>
        <taxon>Nicotianoideae</taxon>
        <taxon>Nicotianeae</taxon>
        <taxon>Nicotiana</taxon>
    </lineage>
</organism>
<gene>
    <name evidence="2" type="primary">LOC104218474</name>
</gene>
<keyword evidence="1" id="KW-1185">Reference proteome</keyword>
<name>A0A1U7VY09_NICSY</name>